<dbReference type="AlphaFoldDB" id="A0A840AS54"/>
<comment type="caution">
    <text evidence="2">The sequence shown here is derived from an EMBL/GenBank/DDBJ whole genome shotgun (WGS) entry which is preliminary data.</text>
</comment>
<reference evidence="2 3" key="1">
    <citation type="submission" date="2020-08" db="EMBL/GenBank/DDBJ databases">
        <title>Genomic Encyclopedia of Type Strains, Phase IV (KMG-IV): sequencing the most valuable type-strain genomes for metagenomic binning, comparative biology and taxonomic classification.</title>
        <authorList>
            <person name="Goeker M."/>
        </authorList>
    </citation>
    <scope>NUCLEOTIDE SEQUENCE [LARGE SCALE GENOMIC DNA]</scope>
    <source>
        <strain evidence="2 3">DSM 25966</strain>
    </source>
</reference>
<dbReference type="EMBL" id="JACIDS010000005">
    <property type="protein sequence ID" value="MBB3933220.1"/>
    <property type="molecule type" value="Genomic_DNA"/>
</dbReference>
<organism evidence="2 3">
    <name type="scientific">Kaistia hirudinis</name>
    <dbReference type="NCBI Taxonomy" id="1293440"/>
    <lineage>
        <taxon>Bacteria</taxon>
        <taxon>Pseudomonadati</taxon>
        <taxon>Pseudomonadota</taxon>
        <taxon>Alphaproteobacteria</taxon>
        <taxon>Hyphomicrobiales</taxon>
        <taxon>Kaistiaceae</taxon>
        <taxon>Kaistia</taxon>
    </lineage>
</organism>
<dbReference type="Gene3D" id="3.40.50.1820">
    <property type="entry name" value="alpha/beta hydrolase"/>
    <property type="match status" value="1"/>
</dbReference>
<proteinExistence type="predicted"/>
<dbReference type="InterPro" id="IPR010333">
    <property type="entry name" value="VirJ"/>
</dbReference>
<dbReference type="Proteomes" id="UP000553963">
    <property type="component" value="Unassembled WGS sequence"/>
</dbReference>
<evidence type="ECO:0000259" key="1">
    <source>
        <dbReference type="Pfam" id="PF06057"/>
    </source>
</evidence>
<sequence>MAVVFSGDGGWRDIDRSIAAVFQKQGIPTVGFDSLHYFWRKKSPTQTAADLGRVIGHYSRLWKARHVILVGYSFGADVLPRTYDQLPRQAKSKVSEIALLGLSGRADYEISAGSFFGTGAGDGPTFPDIAKIQPGLVQCFYGEQDYGSACSKLEGTGAEIVRMAGGHHFDGDYNGVANKILDGAKHRIAAHAAYAVAQKRWQRRPHAWCIARVDDVRRGAA</sequence>
<accession>A0A840AS54</accession>
<evidence type="ECO:0000313" key="3">
    <source>
        <dbReference type="Proteomes" id="UP000553963"/>
    </source>
</evidence>
<name>A0A840AS54_9HYPH</name>
<dbReference type="InterPro" id="IPR029058">
    <property type="entry name" value="AB_hydrolase_fold"/>
</dbReference>
<gene>
    <name evidence="2" type="ORF">GGR25_004284</name>
</gene>
<dbReference type="Pfam" id="PF06057">
    <property type="entry name" value="VirJ"/>
    <property type="match status" value="1"/>
</dbReference>
<keyword evidence="3" id="KW-1185">Reference proteome</keyword>
<protein>
    <submittedName>
        <fullName evidence="2">Type IV secretory pathway VirJ component</fullName>
    </submittedName>
</protein>
<evidence type="ECO:0000313" key="2">
    <source>
        <dbReference type="EMBL" id="MBB3933220.1"/>
    </source>
</evidence>
<feature type="domain" description="Bacterial virulence" evidence="1">
    <location>
        <begin position="1"/>
        <end position="187"/>
    </location>
</feature>
<dbReference type="SUPFAM" id="SSF53474">
    <property type="entry name" value="alpha/beta-Hydrolases"/>
    <property type="match status" value="1"/>
</dbReference>
<dbReference type="RefSeq" id="WP_183400857.1">
    <property type="nucleotide sequence ID" value="NZ_JACIDS010000005.1"/>
</dbReference>